<evidence type="ECO:0000256" key="1">
    <source>
        <dbReference type="SAM" id="SignalP"/>
    </source>
</evidence>
<proteinExistence type="predicted"/>
<evidence type="ECO:0000313" key="2">
    <source>
        <dbReference type="EMBL" id="CAD9231011.1"/>
    </source>
</evidence>
<sequence>MRCQVSVFGVGLLVFFSLVSVSFLLSSSGVDAVMTKYEKRNAQQVRRILKSVVYPENLRIMEAYFFRNETFPAFDPQVRGRANPLGLFSDYALSLEYFYGLALQNSLAVALEALVVQGNTAYARFTYILRTGPLPIIGFFKFNRQSQVILWDFDIINIGLSLDLLSPNFLVICQTIMQFCVGSNAQYTSVDECMNFLSNDIPLGSFDRTASNSVRCREIHVMLIVWDPATHCPHVGITGGNACIDTPVGQPYLPLSGLYKNKTLAVSRF</sequence>
<accession>A0A7S1TAW1</accession>
<feature type="chain" id="PRO_5030640299" evidence="1">
    <location>
        <begin position="33"/>
        <end position="269"/>
    </location>
</feature>
<dbReference type="AlphaFoldDB" id="A0A7S1TAW1"/>
<keyword evidence="1" id="KW-0732">Signal</keyword>
<feature type="signal peptide" evidence="1">
    <location>
        <begin position="1"/>
        <end position="32"/>
    </location>
</feature>
<protein>
    <submittedName>
        <fullName evidence="2">Uncharacterized protein</fullName>
    </submittedName>
</protein>
<dbReference type="EMBL" id="HBGH01005699">
    <property type="protein sequence ID" value="CAD9231011.1"/>
    <property type="molecule type" value="Transcribed_RNA"/>
</dbReference>
<reference evidence="2" key="1">
    <citation type="submission" date="2021-01" db="EMBL/GenBank/DDBJ databases">
        <authorList>
            <person name="Corre E."/>
            <person name="Pelletier E."/>
            <person name="Niang G."/>
            <person name="Scheremetjew M."/>
            <person name="Finn R."/>
            <person name="Kale V."/>
            <person name="Holt S."/>
            <person name="Cochrane G."/>
            <person name="Meng A."/>
            <person name="Brown T."/>
            <person name="Cohen L."/>
        </authorList>
    </citation>
    <scope>NUCLEOTIDE SEQUENCE</scope>
    <source>
        <strain evidence="2">SAG 36.94</strain>
    </source>
</reference>
<name>A0A7S1TAW1_9RHOD</name>
<gene>
    <name evidence="2" type="ORF">CCAE0312_LOCUS3065</name>
</gene>
<organism evidence="2">
    <name type="scientific">Compsopogon caeruleus</name>
    <dbReference type="NCBI Taxonomy" id="31354"/>
    <lineage>
        <taxon>Eukaryota</taxon>
        <taxon>Rhodophyta</taxon>
        <taxon>Compsopogonophyceae</taxon>
        <taxon>Compsopogonales</taxon>
        <taxon>Compsopogonaceae</taxon>
        <taxon>Compsopogon</taxon>
    </lineage>
</organism>